<proteinExistence type="predicted"/>
<dbReference type="OrthoDB" id="6759260at2759"/>
<comment type="caution">
    <text evidence="2">The sequence shown here is derived from an EMBL/GenBank/DDBJ whole genome shotgun (WGS) entry which is preliminary data.</text>
</comment>
<dbReference type="EMBL" id="JAIZAY010000012">
    <property type="protein sequence ID" value="KAJ8031920.1"/>
    <property type="molecule type" value="Genomic_DNA"/>
</dbReference>
<protein>
    <submittedName>
        <fullName evidence="2">Uncharacterized protein</fullName>
    </submittedName>
</protein>
<organism evidence="2 3">
    <name type="scientific">Holothuria leucospilota</name>
    <name type="common">Black long sea cucumber</name>
    <name type="synonym">Mertensiothuria leucospilota</name>
    <dbReference type="NCBI Taxonomy" id="206669"/>
    <lineage>
        <taxon>Eukaryota</taxon>
        <taxon>Metazoa</taxon>
        <taxon>Echinodermata</taxon>
        <taxon>Eleutherozoa</taxon>
        <taxon>Echinozoa</taxon>
        <taxon>Holothuroidea</taxon>
        <taxon>Aspidochirotacea</taxon>
        <taxon>Aspidochirotida</taxon>
        <taxon>Holothuriidae</taxon>
        <taxon>Holothuria</taxon>
    </lineage>
</organism>
<keyword evidence="3" id="KW-1185">Reference proteome</keyword>
<dbReference type="AlphaFoldDB" id="A0A9Q1H492"/>
<gene>
    <name evidence="2" type="ORF">HOLleu_25286</name>
</gene>
<name>A0A9Q1H492_HOLLE</name>
<feature type="region of interest" description="Disordered" evidence="1">
    <location>
        <begin position="14"/>
        <end position="36"/>
    </location>
</feature>
<accession>A0A9Q1H492</accession>
<feature type="compositionally biased region" description="Polar residues" evidence="1">
    <location>
        <begin position="51"/>
        <end position="61"/>
    </location>
</feature>
<dbReference type="PANTHER" id="PTHR34239:SF2">
    <property type="entry name" value="TRANSPOSABLE ELEMENT P TRANSPOSASE_THAP9 CONSERVED DOMAIN-CONTAINING PROTEIN"/>
    <property type="match status" value="1"/>
</dbReference>
<evidence type="ECO:0000256" key="1">
    <source>
        <dbReference type="SAM" id="MobiDB-lite"/>
    </source>
</evidence>
<feature type="region of interest" description="Disordered" evidence="1">
    <location>
        <begin position="278"/>
        <end position="330"/>
    </location>
</feature>
<sequence length="330" mass="36763">MDDPVVDLERCLEEVEREDEMSEGTQAQPLPEGVTPELSAFILQAVAEAQSRPTTFTPSPQTHKETDDDASSLFDTLLGNTEATPTAVNSMLDDVAQKFLPEDSGPSLQQKIADIISKMLSGTLSETKLQEKCNKYLKPQNCERLQPTRVNQLVWDKLRSTTRNMDLKFQKVQLPLMKGFVALAYFSEYFLQIPNVDKGRLHELFDATSLLAQANSQLNLARRELIKTDLSKEFKHLCSAAVPITTQLFGDDVSKHVKEIAETRKMGFKIANRSTFTRSRPYGQSSGRGRGRGHFLSRGKTWAQGYPQPKKRSASAAARLPTTVHGSNCG</sequence>
<dbReference type="PANTHER" id="PTHR34239">
    <property type="entry name" value="APPLE DOMAIN-CONTAINING PROTEIN"/>
    <property type="match status" value="1"/>
</dbReference>
<feature type="compositionally biased region" description="Low complexity" evidence="1">
    <location>
        <begin position="278"/>
        <end position="287"/>
    </location>
</feature>
<reference evidence="2" key="1">
    <citation type="submission" date="2021-10" db="EMBL/GenBank/DDBJ databases">
        <title>Tropical sea cucumber genome reveals ecological adaptation and Cuvierian tubules defense mechanism.</title>
        <authorList>
            <person name="Chen T."/>
        </authorList>
    </citation>
    <scope>NUCLEOTIDE SEQUENCE</scope>
    <source>
        <strain evidence="2">Nanhai2018</strain>
        <tissue evidence="2">Muscle</tissue>
    </source>
</reference>
<evidence type="ECO:0000313" key="2">
    <source>
        <dbReference type="EMBL" id="KAJ8031920.1"/>
    </source>
</evidence>
<evidence type="ECO:0000313" key="3">
    <source>
        <dbReference type="Proteomes" id="UP001152320"/>
    </source>
</evidence>
<feature type="region of interest" description="Disordered" evidence="1">
    <location>
        <begin position="49"/>
        <end position="68"/>
    </location>
</feature>
<dbReference type="Proteomes" id="UP001152320">
    <property type="component" value="Chromosome 12"/>
</dbReference>